<protein>
    <recommendedName>
        <fullName evidence="10">Fluoride-specific ion channel FluC</fullName>
    </recommendedName>
</protein>
<dbReference type="PANTHER" id="PTHR28259:SF1">
    <property type="entry name" value="FLUORIDE EXPORT PROTEIN 1-RELATED"/>
    <property type="match status" value="1"/>
</dbReference>
<dbReference type="InterPro" id="IPR003691">
    <property type="entry name" value="FluC"/>
</dbReference>
<keyword evidence="12" id="KW-1185">Reference proteome</keyword>
<feature type="transmembrane region" description="Helical" evidence="10">
    <location>
        <begin position="103"/>
        <end position="127"/>
    </location>
</feature>
<keyword evidence="5 10" id="KW-0472">Membrane</keyword>
<feature type="binding site" evidence="10">
    <location>
        <position position="82"/>
    </location>
    <ligand>
        <name>Na(+)</name>
        <dbReference type="ChEBI" id="CHEBI:29101"/>
        <note>structural</note>
    </ligand>
</feature>
<evidence type="ECO:0000256" key="2">
    <source>
        <dbReference type="ARBA" id="ARBA00022475"/>
    </source>
</evidence>
<dbReference type="AlphaFoldDB" id="A0A934Q728"/>
<dbReference type="GO" id="GO:0046872">
    <property type="term" value="F:metal ion binding"/>
    <property type="evidence" value="ECO:0007669"/>
    <property type="project" value="UniProtKB-KW"/>
</dbReference>
<comment type="catalytic activity">
    <reaction evidence="8">
        <text>fluoride(in) = fluoride(out)</text>
        <dbReference type="Rhea" id="RHEA:76159"/>
        <dbReference type="ChEBI" id="CHEBI:17051"/>
    </reaction>
    <physiologicalReaction direction="left-to-right" evidence="8">
        <dbReference type="Rhea" id="RHEA:76160"/>
    </physiologicalReaction>
</comment>
<evidence type="ECO:0000256" key="6">
    <source>
        <dbReference type="ARBA" id="ARBA00023303"/>
    </source>
</evidence>
<organism evidence="11 12">
    <name type="scientific">Leucobacter chromiisoli</name>
    <dbReference type="NCBI Taxonomy" id="2796471"/>
    <lineage>
        <taxon>Bacteria</taxon>
        <taxon>Bacillati</taxon>
        <taxon>Actinomycetota</taxon>
        <taxon>Actinomycetes</taxon>
        <taxon>Micrococcales</taxon>
        <taxon>Microbacteriaceae</taxon>
        <taxon>Leucobacter</taxon>
    </lineage>
</organism>
<evidence type="ECO:0000256" key="4">
    <source>
        <dbReference type="ARBA" id="ARBA00022989"/>
    </source>
</evidence>
<evidence type="ECO:0000313" key="11">
    <source>
        <dbReference type="EMBL" id="MBK0417757.1"/>
    </source>
</evidence>
<dbReference type="Pfam" id="PF02537">
    <property type="entry name" value="CRCB"/>
    <property type="match status" value="1"/>
</dbReference>
<evidence type="ECO:0000256" key="5">
    <source>
        <dbReference type="ARBA" id="ARBA00023136"/>
    </source>
</evidence>
<name>A0A934Q728_9MICO</name>
<evidence type="ECO:0000313" key="12">
    <source>
        <dbReference type="Proteomes" id="UP000608530"/>
    </source>
</evidence>
<comment type="caution">
    <text evidence="11">The sequence shown here is derived from an EMBL/GenBank/DDBJ whole genome shotgun (WGS) entry which is preliminary data.</text>
</comment>
<reference evidence="11" key="1">
    <citation type="submission" date="2020-12" db="EMBL/GenBank/DDBJ databases">
        <title>Leucobacter sp. CAS1, isolated from Chromium sludge.</title>
        <authorList>
            <person name="Xu Z."/>
        </authorList>
    </citation>
    <scope>NUCLEOTIDE SEQUENCE</scope>
    <source>
        <strain evidence="11">CSA1</strain>
    </source>
</reference>
<dbReference type="GO" id="GO:0140114">
    <property type="term" value="P:cellular detoxification of fluoride"/>
    <property type="evidence" value="ECO:0007669"/>
    <property type="project" value="UniProtKB-UniRule"/>
</dbReference>
<keyword evidence="10" id="KW-0915">Sodium</keyword>
<dbReference type="HAMAP" id="MF_00454">
    <property type="entry name" value="FluC"/>
    <property type="match status" value="1"/>
</dbReference>
<evidence type="ECO:0000256" key="10">
    <source>
        <dbReference type="HAMAP-Rule" id="MF_00454"/>
    </source>
</evidence>
<accession>A0A934Q728</accession>
<evidence type="ECO:0000256" key="3">
    <source>
        <dbReference type="ARBA" id="ARBA00022692"/>
    </source>
</evidence>
<evidence type="ECO:0000256" key="1">
    <source>
        <dbReference type="ARBA" id="ARBA00004651"/>
    </source>
</evidence>
<comment type="similarity">
    <text evidence="7 10">Belongs to the fluoride channel Fluc/FEX (TC 1.A.43) family.</text>
</comment>
<dbReference type="GO" id="GO:0005886">
    <property type="term" value="C:plasma membrane"/>
    <property type="evidence" value="ECO:0007669"/>
    <property type="project" value="UniProtKB-SubCell"/>
</dbReference>
<feature type="binding site" evidence="10">
    <location>
        <position position="85"/>
    </location>
    <ligand>
        <name>Na(+)</name>
        <dbReference type="ChEBI" id="CHEBI:29101"/>
        <note>structural</note>
    </ligand>
</feature>
<evidence type="ECO:0000256" key="9">
    <source>
        <dbReference type="ARBA" id="ARBA00049940"/>
    </source>
</evidence>
<keyword evidence="6 10" id="KW-0407">Ion channel</keyword>
<comment type="activity regulation">
    <text evidence="10">Na(+) is not transported, but it plays an essential structural role and its presence is essential for fluoride channel function.</text>
</comment>
<proteinExistence type="inferred from homology"/>
<comment type="function">
    <text evidence="9 10">Fluoride-specific ion channel. Important for reducing fluoride concentration in the cell, thus reducing its toxicity.</text>
</comment>
<dbReference type="PANTHER" id="PTHR28259">
    <property type="entry name" value="FLUORIDE EXPORT PROTEIN 1-RELATED"/>
    <property type="match status" value="1"/>
</dbReference>
<dbReference type="EMBL" id="JAEHOH010000001">
    <property type="protein sequence ID" value="MBK0417757.1"/>
    <property type="molecule type" value="Genomic_DNA"/>
</dbReference>
<dbReference type="GO" id="GO:0062054">
    <property type="term" value="F:fluoride channel activity"/>
    <property type="evidence" value="ECO:0007669"/>
    <property type="project" value="UniProtKB-UniRule"/>
</dbReference>
<dbReference type="Proteomes" id="UP000608530">
    <property type="component" value="Unassembled WGS sequence"/>
</dbReference>
<keyword evidence="10" id="KW-0406">Ion transport</keyword>
<sequence>MLLVAVAGGVGAVLRYGLDRAVQRGLPGRPLGILLVNVLAGFGIGLLAGLALAGAAAGADAAVVTTPLPAPLGPVLASGLLGGFSTFSTVAVDSAKLWRAKQWGWFAVNTVGMLACSAAACLGGRALGAALL</sequence>
<keyword evidence="10" id="KW-0813">Transport</keyword>
<keyword evidence="10" id="KW-0479">Metal-binding</keyword>
<gene>
    <name evidence="10" type="primary">fluC</name>
    <name evidence="10" type="synonym">crcB</name>
    <name evidence="11" type="ORF">JD276_01730</name>
</gene>
<keyword evidence="3 10" id="KW-0812">Transmembrane</keyword>
<feature type="transmembrane region" description="Helical" evidence="10">
    <location>
        <begin position="31"/>
        <end position="56"/>
    </location>
</feature>
<feature type="transmembrane region" description="Helical" evidence="10">
    <location>
        <begin position="68"/>
        <end position="91"/>
    </location>
</feature>
<keyword evidence="4 10" id="KW-1133">Transmembrane helix</keyword>
<comment type="subcellular location">
    <subcellularLocation>
        <location evidence="1 10">Cell membrane</location>
        <topology evidence="1 10">Multi-pass membrane protein</topology>
    </subcellularLocation>
</comment>
<keyword evidence="2 10" id="KW-1003">Cell membrane</keyword>
<evidence type="ECO:0000256" key="8">
    <source>
        <dbReference type="ARBA" id="ARBA00035585"/>
    </source>
</evidence>
<evidence type="ECO:0000256" key="7">
    <source>
        <dbReference type="ARBA" id="ARBA00035120"/>
    </source>
</evidence>